<dbReference type="EMBL" id="CP110176">
    <property type="protein sequence ID" value="UZC87146.1"/>
    <property type="molecule type" value="Genomic_DNA"/>
</dbReference>
<dbReference type="GO" id="GO:0005886">
    <property type="term" value="C:plasma membrane"/>
    <property type="evidence" value="ECO:0007669"/>
    <property type="project" value="UniProtKB-SubCell"/>
</dbReference>
<evidence type="ECO:0000256" key="2">
    <source>
        <dbReference type="ARBA" id="ARBA00008335"/>
    </source>
</evidence>
<evidence type="ECO:0000256" key="3">
    <source>
        <dbReference type="ARBA" id="ARBA00022448"/>
    </source>
</evidence>
<dbReference type="InterPro" id="IPR011701">
    <property type="entry name" value="MFS"/>
</dbReference>
<dbReference type="RefSeq" id="WP_010675005.1">
    <property type="nucleotide sequence ID" value="NZ_AP019195.1"/>
</dbReference>
<evidence type="ECO:0000256" key="6">
    <source>
        <dbReference type="ARBA" id="ARBA00022989"/>
    </source>
</evidence>
<dbReference type="PROSITE" id="PS50850">
    <property type="entry name" value="MFS"/>
    <property type="match status" value="1"/>
</dbReference>
<evidence type="ECO:0000256" key="5">
    <source>
        <dbReference type="ARBA" id="ARBA00022692"/>
    </source>
</evidence>
<accession>A0A3G9IIA6</accession>
<dbReference type="AlphaFoldDB" id="A0A3G9IIA6"/>
<keyword evidence="4" id="KW-1003">Cell membrane</keyword>
<evidence type="ECO:0000256" key="1">
    <source>
        <dbReference type="ARBA" id="ARBA00004651"/>
    </source>
</evidence>
<dbReference type="CDD" id="cd17324">
    <property type="entry name" value="MFS_NepI_like"/>
    <property type="match status" value="1"/>
</dbReference>
<keyword evidence="6" id="KW-1133">Transmembrane helix</keyword>
<evidence type="ECO:0000256" key="4">
    <source>
        <dbReference type="ARBA" id="ARBA00022475"/>
    </source>
</evidence>
<evidence type="ECO:0000313" key="9">
    <source>
        <dbReference type="Proteomes" id="UP001163285"/>
    </source>
</evidence>
<comment type="subcellular location">
    <subcellularLocation>
        <location evidence="1">Cell membrane</location>
        <topology evidence="1">Multi-pass membrane protein</topology>
    </subcellularLocation>
</comment>
<dbReference type="InterPro" id="IPR020846">
    <property type="entry name" value="MFS_dom"/>
</dbReference>
<keyword evidence="7" id="KW-0472">Membrane</keyword>
<comment type="similarity">
    <text evidence="2">Belongs to the major facilitator superfamily.</text>
</comment>
<dbReference type="Gene3D" id="1.20.1250.20">
    <property type="entry name" value="MFS general substrate transporter like domains"/>
    <property type="match status" value="1"/>
</dbReference>
<proteinExistence type="inferred from homology"/>
<organism evidence="8 9">
    <name type="scientific">Aeromonas caviae</name>
    <name type="common">Aeromonas punctata</name>
    <dbReference type="NCBI Taxonomy" id="648"/>
    <lineage>
        <taxon>Bacteria</taxon>
        <taxon>Pseudomonadati</taxon>
        <taxon>Pseudomonadota</taxon>
        <taxon>Gammaproteobacteria</taxon>
        <taxon>Aeromonadales</taxon>
        <taxon>Aeromonadaceae</taxon>
        <taxon>Aeromonas</taxon>
    </lineage>
</organism>
<evidence type="ECO:0000313" key="8">
    <source>
        <dbReference type="EMBL" id="UZC87146.1"/>
    </source>
</evidence>
<keyword evidence="5" id="KW-0812">Transmembrane</keyword>
<dbReference type="SUPFAM" id="SSF103473">
    <property type="entry name" value="MFS general substrate transporter"/>
    <property type="match status" value="1"/>
</dbReference>
<sequence>MIEIGSREWIRATLALSLGSFLVFLNLYQTHPLLPLLAEVFSVSALSASWTLAGCTAGLAGSLLVCARLADRFGRRRIMLWTLAAAILLSLCIPWVTHFDVLVSLRILQGVLLAGLPATAIAYMGEEFSKRALIVAVGVYIAANSLGGIAGRVVGGLLAGWFGDWQHTFLGIGIISLALLPLVIWLLPAQRCFVAVEAAPGQLRRAIQSHLGNPLLVGAYLIGGLNFMVFLNQYSYLTFLLAKAPFSLPTQWLGMLFLTYLTGTVASSLSGRGAHRWGAHRLLLAGITLMALGSLALLQGSLVAIIGGLLVSSFGFFLAHACASAWVGQHVEHNRALASSLYLVGYYLGASLGGLYLHPFWEQGGLWGLVLGIELVLMITAGLSLWLGHLKGRVAPACALTPQDQAPVNGSFPHRPS</sequence>
<dbReference type="Proteomes" id="UP001163285">
    <property type="component" value="Chromosome"/>
</dbReference>
<dbReference type="GO" id="GO:0022857">
    <property type="term" value="F:transmembrane transporter activity"/>
    <property type="evidence" value="ECO:0007669"/>
    <property type="project" value="InterPro"/>
</dbReference>
<gene>
    <name evidence="8" type="ORF">OJY61_04130</name>
</gene>
<dbReference type="InterPro" id="IPR036259">
    <property type="entry name" value="MFS_trans_sf"/>
</dbReference>
<dbReference type="PANTHER" id="PTHR43271:SF1">
    <property type="entry name" value="INNER MEMBRANE TRANSPORT PROTEIN YNFM"/>
    <property type="match status" value="1"/>
</dbReference>
<reference evidence="8" key="1">
    <citation type="submission" date="2023-04" db="EMBL/GenBank/DDBJ databases">
        <title>Whole Genome Sequence of Multi-drug resistant Aeromonas caviae as a gut pathogen in newborn.</title>
        <authorList>
            <person name="Jadhav S.V."/>
            <person name="Saroj S.D."/>
            <person name="Saha U.B."/>
            <person name="Sen S."/>
            <person name="Kher A."/>
        </authorList>
    </citation>
    <scope>NUCLEOTIDE SEQUENCE</scope>
    <source>
        <strain evidence="8">SVJ23</strain>
    </source>
</reference>
<evidence type="ECO:0000256" key="7">
    <source>
        <dbReference type="ARBA" id="ARBA00023136"/>
    </source>
</evidence>
<dbReference type="Pfam" id="PF07690">
    <property type="entry name" value="MFS_1"/>
    <property type="match status" value="1"/>
</dbReference>
<dbReference type="PANTHER" id="PTHR43271">
    <property type="entry name" value="BLL2771 PROTEIN"/>
    <property type="match status" value="1"/>
</dbReference>
<keyword evidence="3" id="KW-0813">Transport</keyword>
<name>A0A3G9IIA6_AERCA</name>
<protein>
    <submittedName>
        <fullName evidence="8">MFS transporter</fullName>
    </submittedName>
</protein>